<organism evidence="2 3">
    <name type="scientific">Neotamlana nanhaiensis</name>
    <dbReference type="NCBI Taxonomy" id="1382798"/>
    <lineage>
        <taxon>Bacteria</taxon>
        <taxon>Pseudomonadati</taxon>
        <taxon>Bacteroidota</taxon>
        <taxon>Flavobacteriia</taxon>
        <taxon>Flavobacteriales</taxon>
        <taxon>Flavobacteriaceae</taxon>
        <taxon>Neotamlana</taxon>
    </lineage>
</organism>
<name>A0A0D7W340_9FLAO</name>
<evidence type="ECO:0000313" key="2">
    <source>
        <dbReference type="EMBL" id="KJD33511.1"/>
    </source>
</evidence>
<accession>A0A0D7W340</accession>
<dbReference type="AlphaFoldDB" id="A0A0D7W340"/>
<dbReference type="InterPro" id="IPR000182">
    <property type="entry name" value="GNAT_dom"/>
</dbReference>
<dbReference type="PROSITE" id="PS51186">
    <property type="entry name" value="GNAT"/>
    <property type="match status" value="1"/>
</dbReference>
<comment type="caution">
    <text evidence="2">The sequence shown here is derived from an EMBL/GenBank/DDBJ whole genome shotgun (WGS) entry which is preliminary data.</text>
</comment>
<evidence type="ECO:0000259" key="1">
    <source>
        <dbReference type="PROSITE" id="PS51186"/>
    </source>
</evidence>
<dbReference type="EMBL" id="JTDV01000003">
    <property type="protein sequence ID" value="KJD33511.1"/>
    <property type="molecule type" value="Genomic_DNA"/>
</dbReference>
<dbReference type="Gene3D" id="3.40.630.30">
    <property type="match status" value="1"/>
</dbReference>
<proteinExistence type="predicted"/>
<protein>
    <recommendedName>
        <fullName evidence="1">N-acetyltransferase domain-containing protein</fullName>
    </recommendedName>
</protein>
<dbReference type="RefSeq" id="WP_044625902.1">
    <property type="nucleotide sequence ID" value="NZ_JTDV01000003.1"/>
</dbReference>
<dbReference type="STRING" id="1382798.PK35_06585"/>
<dbReference type="PATRIC" id="fig|1382798.3.peg.2634"/>
<dbReference type="SUPFAM" id="SSF55729">
    <property type="entry name" value="Acyl-CoA N-acyltransferases (Nat)"/>
    <property type="match status" value="1"/>
</dbReference>
<reference evidence="2 3" key="1">
    <citation type="journal article" date="2015" name="Antonie Van Leeuwenhoek">
        <title>Tamlana nanhaiensis sp. nov., isolated from surface seawater collected from the South China Sea.</title>
        <authorList>
            <person name="Liu X."/>
            <person name="Lai Q."/>
            <person name="Du Y."/>
            <person name="Li G."/>
            <person name="Sun F."/>
            <person name="Shao Z."/>
        </authorList>
    </citation>
    <scope>NUCLEOTIDE SEQUENCE [LARGE SCALE GENOMIC DNA]</scope>
    <source>
        <strain evidence="2 3">FHC16</strain>
    </source>
</reference>
<evidence type="ECO:0000313" key="3">
    <source>
        <dbReference type="Proteomes" id="UP000032361"/>
    </source>
</evidence>
<dbReference type="Proteomes" id="UP000032361">
    <property type="component" value="Unassembled WGS sequence"/>
</dbReference>
<dbReference type="OrthoDB" id="2352823at2"/>
<dbReference type="Pfam" id="PF00583">
    <property type="entry name" value="Acetyltransf_1"/>
    <property type="match status" value="1"/>
</dbReference>
<sequence>MNSSNYTLKTITPEASYTVRHPVLRPGKPFETCIFDGDTLSTTYHFGIYENETLLGICSCFKNNHNDLSDSSQYQLRGMAVLSNQQGKGLGKLVLNYAEDFVKNLGTTTIWCNAREVATNFYVNNGYTVFGKAFEIESIGTHYKMFKKL</sequence>
<keyword evidence="3" id="KW-1185">Reference proteome</keyword>
<feature type="domain" description="N-acetyltransferase" evidence="1">
    <location>
        <begin position="6"/>
        <end position="149"/>
    </location>
</feature>
<dbReference type="CDD" id="cd04301">
    <property type="entry name" value="NAT_SF"/>
    <property type="match status" value="1"/>
</dbReference>
<gene>
    <name evidence="2" type="ORF">PK35_06585</name>
</gene>
<dbReference type="GO" id="GO:0016747">
    <property type="term" value="F:acyltransferase activity, transferring groups other than amino-acyl groups"/>
    <property type="evidence" value="ECO:0007669"/>
    <property type="project" value="InterPro"/>
</dbReference>
<dbReference type="InterPro" id="IPR016181">
    <property type="entry name" value="Acyl_CoA_acyltransferase"/>
</dbReference>